<feature type="transmembrane region" description="Helical" evidence="1">
    <location>
        <begin position="195"/>
        <end position="222"/>
    </location>
</feature>
<evidence type="ECO:0000313" key="2">
    <source>
        <dbReference type="EMBL" id="MFF3664434.1"/>
    </source>
</evidence>
<proteinExistence type="predicted"/>
<comment type="caution">
    <text evidence="2">The sequence shown here is derived from an EMBL/GenBank/DDBJ whole genome shotgun (WGS) entry which is preliminary data.</text>
</comment>
<keyword evidence="1" id="KW-1133">Transmembrane helix</keyword>
<feature type="transmembrane region" description="Helical" evidence="1">
    <location>
        <begin position="372"/>
        <end position="392"/>
    </location>
</feature>
<feature type="transmembrane region" description="Helical" evidence="1">
    <location>
        <begin position="138"/>
        <end position="160"/>
    </location>
</feature>
<dbReference type="Proteomes" id="UP001602013">
    <property type="component" value="Unassembled WGS sequence"/>
</dbReference>
<gene>
    <name evidence="2" type="ORF">ACFYXI_02485</name>
</gene>
<dbReference type="RefSeq" id="WP_387408533.1">
    <property type="nucleotide sequence ID" value="NZ_JBIASD010000001.1"/>
</dbReference>
<feature type="transmembrane region" description="Helical" evidence="1">
    <location>
        <begin position="404"/>
        <end position="427"/>
    </location>
</feature>
<name>A0ABW6SHK6_9ACTN</name>
<feature type="transmembrane region" description="Helical" evidence="1">
    <location>
        <begin position="35"/>
        <end position="59"/>
    </location>
</feature>
<dbReference type="EMBL" id="JBIASD010000001">
    <property type="protein sequence ID" value="MFF3664434.1"/>
    <property type="molecule type" value="Genomic_DNA"/>
</dbReference>
<keyword evidence="1" id="KW-0472">Membrane</keyword>
<feature type="transmembrane region" description="Helical" evidence="1">
    <location>
        <begin position="332"/>
        <end position="352"/>
    </location>
</feature>
<feature type="transmembrane region" description="Helical" evidence="1">
    <location>
        <begin position="234"/>
        <end position="253"/>
    </location>
</feature>
<evidence type="ECO:0000256" key="1">
    <source>
        <dbReference type="SAM" id="Phobius"/>
    </source>
</evidence>
<sequence length="621" mass="65335">MITPVEGTAKIRITLSPELVSFLGGTRDLLRRHGLLLTALGLVLLQTAWKASVVAEAFFKEDDFEFMARAAESGLTWDYLTRVHHGQFMPGGFLLAWVTARLAPYGWGLASGTVLALHACAGLAVFRMLRVVFGPRRAVIVPLLVFLVAPVTVPALAWWAAGLNTAPLQIALPMAIASHVLYLRSGRAVHVAAAAGWTLFGLAFFLKAFAIPLVLLALTAVYFGGPRAALRRHARVWLLYGGTLLAYLALYLVRAAAGDAEGGGVPEADDAVGFVWELVARTFLPTVLGGPWKWFSGGDWAVTSPPGLLVALSFVAVAALFAGTVRYRRHAAAVWGILLAYVVVADIVPPLYGRVSLVGSFAGSDSRYVADAVPLLALVAALAVLPIAGEAAPYRRALPSREAVYGLGGLLVGGFTVASLASTAVFGGHLGSARRHSYLATAERALAAAPVGAVVYDRTAPTDVLAPSYGPYALTSRVLGPLATPELRKRMYRPPASPVGFVFDDAGRLVPAEVKGERTVPTALDGCWPTSGAAVEVPIRRPATAAGPAGTLVRLGYASRVAVRVTLWIGDRSTQLLLREGFGKVFFLVPPGVDRVLVTDVPAGSGFCTGDVTVGEAVPTP</sequence>
<feature type="transmembrane region" description="Helical" evidence="1">
    <location>
        <begin position="307"/>
        <end position="325"/>
    </location>
</feature>
<organism evidence="2 3">
    <name type="scientific">Microtetraspora malaysiensis</name>
    <dbReference type="NCBI Taxonomy" id="161358"/>
    <lineage>
        <taxon>Bacteria</taxon>
        <taxon>Bacillati</taxon>
        <taxon>Actinomycetota</taxon>
        <taxon>Actinomycetes</taxon>
        <taxon>Streptosporangiales</taxon>
        <taxon>Streptosporangiaceae</taxon>
        <taxon>Microtetraspora</taxon>
    </lineage>
</organism>
<reference evidence="2 3" key="1">
    <citation type="submission" date="2024-10" db="EMBL/GenBank/DDBJ databases">
        <title>The Natural Products Discovery Center: Release of the First 8490 Sequenced Strains for Exploring Actinobacteria Biosynthetic Diversity.</title>
        <authorList>
            <person name="Kalkreuter E."/>
            <person name="Kautsar S.A."/>
            <person name="Yang D."/>
            <person name="Bader C.D."/>
            <person name="Teijaro C.N."/>
            <person name="Fluegel L."/>
            <person name="Davis C.M."/>
            <person name="Simpson J.R."/>
            <person name="Lauterbach L."/>
            <person name="Steele A.D."/>
            <person name="Gui C."/>
            <person name="Meng S."/>
            <person name="Li G."/>
            <person name="Viehrig K."/>
            <person name="Ye F."/>
            <person name="Su P."/>
            <person name="Kiefer A.F."/>
            <person name="Nichols A."/>
            <person name="Cepeda A.J."/>
            <person name="Yan W."/>
            <person name="Fan B."/>
            <person name="Jiang Y."/>
            <person name="Adhikari A."/>
            <person name="Zheng C.-J."/>
            <person name="Schuster L."/>
            <person name="Cowan T.M."/>
            <person name="Smanski M.J."/>
            <person name="Chevrette M.G."/>
            <person name="De Carvalho L.P.S."/>
            <person name="Shen B."/>
        </authorList>
    </citation>
    <scope>NUCLEOTIDE SEQUENCE [LARGE SCALE GENOMIC DNA]</scope>
    <source>
        <strain evidence="2 3">NPDC002173</strain>
    </source>
</reference>
<keyword evidence="1" id="KW-0812">Transmembrane</keyword>
<keyword evidence="3" id="KW-1185">Reference proteome</keyword>
<evidence type="ECO:0000313" key="3">
    <source>
        <dbReference type="Proteomes" id="UP001602013"/>
    </source>
</evidence>
<protein>
    <recommendedName>
        <fullName evidence="4">Glycosyltransferase RgtA/B/C/D-like domain-containing protein</fullName>
    </recommendedName>
</protein>
<feature type="transmembrane region" description="Helical" evidence="1">
    <location>
        <begin position="105"/>
        <end position="126"/>
    </location>
</feature>
<evidence type="ECO:0008006" key="4">
    <source>
        <dbReference type="Google" id="ProtNLM"/>
    </source>
</evidence>
<accession>A0ABW6SHK6</accession>